<protein>
    <submittedName>
        <fullName evidence="2">Uncharacterized protein</fullName>
    </submittedName>
</protein>
<evidence type="ECO:0000256" key="1">
    <source>
        <dbReference type="SAM" id="Phobius"/>
    </source>
</evidence>
<gene>
    <name evidence="2" type="ORF">ABT39_MTgene4987</name>
</gene>
<accession>A0A117NH94</accession>
<geneLocation type="mitochondrion" evidence="2"/>
<keyword evidence="2" id="KW-0496">Mitochondrion</keyword>
<name>A0A117NH94_PICGL</name>
<dbReference type="AlphaFoldDB" id="A0A117NH94"/>
<sequence length="71" mass="7529">MESKLTLLVRTLLLPPMLLPSLLALCLLLTALHLDLLLKLSLGKDLDSGGVMALGLLEGVLTHSQELSVGL</sequence>
<organism evidence="2">
    <name type="scientific">Picea glauca</name>
    <name type="common">White spruce</name>
    <name type="synonym">Pinus glauca</name>
    <dbReference type="NCBI Taxonomy" id="3330"/>
    <lineage>
        <taxon>Eukaryota</taxon>
        <taxon>Viridiplantae</taxon>
        <taxon>Streptophyta</taxon>
        <taxon>Embryophyta</taxon>
        <taxon>Tracheophyta</taxon>
        <taxon>Spermatophyta</taxon>
        <taxon>Pinopsida</taxon>
        <taxon>Pinidae</taxon>
        <taxon>Conifers I</taxon>
        <taxon>Pinales</taxon>
        <taxon>Pinaceae</taxon>
        <taxon>Picea</taxon>
    </lineage>
</organism>
<dbReference type="EMBL" id="LKAM01000006">
    <property type="protein sequence ID" value="KUM47992.1"/>
    <property type="molecule type" value="Genomic_DNA"/>
</dbReference>
<comment type="caution">
    <text evidence="2">The sequence shown here is derived from an EMBL/GenBank/DDBJ whole genome shotgun (WGS) entry which is preliminary data.</text>
</comment>
<proteinExistence type="predicted"/>
<keyword evidence="1" id="KW-1133">Transmembrane helix</keyword>
<evidence type="ECO:0000313" key="2">
    <source>
        <dbReference type="EMBL" id="KUM47992.1"/>
    </source>
</evidence>
<keyword evidence="1" id="KW-0472">Membrane</keyword>
<feature type="transmembrane region" description="Helical" evidence="1">
    <location>
        <begin position="12"/>
        <end position="34"/>
    </location>
</feature>
<keyword evidence="1" id="KW-0812">Transmembrane</keyword>
<reference evidence="2" key="1">
    <citation type="journal article" date="2015" name="Genome Biol. Evol.">
        <title>Organellar Genomes of White Spruce (Picea glauca): Assembly and Annotation.</title>
        <authorList>
            <person name="Jackman S.D."/>
            <person name="Warren R.L."/>
            <person name="Gibb E.A."/>
            <person name="Vandervalk B.P."/>
            <person name="Mohamadi H."/>
            <person name="Chu J."/>
            <person name="Raymond A."/>
            <person name="Pleasance S."/>
            <person name="Coope R."/>
            <person name="Wildung M.R."/>
            <person name="Ritland C.E."/>
            <person name="Bousquet J."/>
            <person name="Jones S.J."/>
            <person name="Bohlmann J."/>
            <person name="Birol I."/>
        </authorList>
    </citation>
    <scope>NUCLEOTIDE SEQUENCE [LARGE SCALE GENOMIC DNA]</scope>
    <source>
        <tissue evidence="2">Flushing bud</tissue>
    </source>
</reference>